<name>A0ABW0LKV6_9BACI</name>
<dbReference type="EMBL" id="JBHSMC010000016">
    <property type="protein sequence ID" value="MFC5465642.1"/>
    <property type="molecule type" value="Genomic_DNA"/>
</dbReference>
<dbReference type="Gene3D" id="1.50.10.140">
    <property type="match status" value="1"/>
</dbReference>
<dbReference type="RefSeq" id="WP_382352409.1">
    <property type="nucleotide sequence ID" value="NZ_JBHSMC010000016.1"/>
</dbReference>
<dbReference type="Gene3D" id="2.60.40.2700">
    <property type="match status" value="1"/>
</dbReference>
<feature type="domain" description="Glycoamylase-like" evidence="1">
    <location>
        <begin position="210"/>
        <end position="427"/>
    </location>
</feature>
<dbReference type="Proteomes" id="UP001596147">
    <property type="component" value="Unassembled WGS sequence"/>
</dbReference>
<evidence type="ECO:0000259" key="2">
    <source>
        <dbReference type="Pfam" id="PF23197"/>
    </source>
</evidence>
<dbReference type="Pfam" id="PF23197">
    <property type="entry name" value="IG_AIR9"/>
    <property type="match status" value="1"/>
</dbReference>
<sequence>MNRLKLAVIAVIVIVAVGAGLIVGNNMGWFSIAKKGPTLDKETEALLDEESRKSFDFFWNETTTQEGSPGYGLIRDRYPGAPGISSVASVGYGLSAYVIGVERGWVTHDEAYERTLGTLNTLLNTAEHVNGHFYHFLDMNTGKRAWNSEVSVIDTAIAINGAFVAAEYFGGEIKDKAEQLYKRVDWEWYRDKNRNMFYMGYHPESGFAGNWDFYAEQLMMYFLGSASPTHPTNTDMFYDFQRHLAGYGGYPKFIHSWFGSIFTYQFSHAWFDLRHLEDKKGVDWYSNSIIASLTSRKYAIDQGKNFETLGSNSWGMTASDGPKGYNGLYGDAPSGFNNDAHFVDGTVPPAGAAGSIVFTPEETIDALKNYKENHPELWGKYGFKDAYNLDVEPDWYATDVIGINKGITLLMIENFRTGLIWDLFMQNKYVQSGLKKVSLTPKNTVVIDDFEGNVFHDGWFAKDVNGLQMSDERAFTGLYSLKVEVGNEISAHLHEIDDEEEFDMLRAHIYGDAAITVTLLDEDGKELVSEEFKLSEKDEWNELLWDLSDQPEVIDEVSTIRILPEADSTKEIYMDDLQFIQHQPAAHHVVIHGDSIVGKTLTGSYVYYDPLGEEEGDSTYQWYISDKSKGDFEPIDGATSLSYTVKEEDVGKFIKFEVVPKSKAKGIIFKEARTGTKVESEFTLKIEQ</sequence>
<evidence type="ECO:0000259" key="1">
    <source>
        <dbReference type="Pfam" id="PF10091"/>
    </source>
</evidence>
<proteinExistence type="predicted"/>
<organism evidence="3 4">
    <name type="scientific">Lederbergia graminis</name>
    <dbReference type="NCBI Taxonomy" id="735518"/>
    <lineage>
        <taxon>Bacteria</taxon>
        <taxon>Bacillati</taxon>
        <taxon>Bacillota</taxon>
        <taxon>Bacilli</taxon>
        <taxon>Bacillales</taxon>
        <taxon>Bacillaceae</taxon>
        <taxon>Lederbergia</taxon>
    </lineage>
</organism>
<dbReference type="Pfam" id="PF10091">
    <property type="entry name" value="Glycoamylase"/>
    <property type="match status" value="1"/>
</dbReference>
<evidence type="ECO:0000313" key="3">
    <source>
        <dbReference type="EMBL" id="MFC5465642.1"/>
    </source>
</evidence>
<keyword evidence="4" id="KW-1185">Reference proteome</keyword>
<reference evidence="4" key="1">
    <citation type="journal article" date="2019" name="Int. J. Syst. Evol. Microbiol.">
        <title>The Global Catalogue of Microorganisms (GCM) 10K type strain sequencing project: providing services to taxonomists for standard genome sequencing and annotation.</title>
        <authorList>
            <consortium name="The Broad Institute Genomics Platform"/>
            <consortium name="The Broad Institute Genome Sequencing Center for Infectious Disease"/>
            <person name="Wu L."/>
            <person name="Ma J."/>
        </authorList>
    </citation>
    <scope>NUCLEOTIDE SEQUENCE [LARGE SCALE GENOMIC DNA]</scope>
    <source>
        <strain evidence="4">CGMCC 1.12237</strain>
    </source>
</reference>
<feature type="domain" description="AIR9-like A9" evidence="2">
    <location>
        <begin position="588"/>
        <end position="660"/>
    </location>
</feature>
<comment type="caution">
    <text evidence="3">The sequence shown here is derived from an EMBL/GenBank/DDBJ whole genome shotgun (WGS) entry which is preliminary data.</text>
</comment>
<accession>A0ABW0LKV6</accession>
<gene>
    <name evidence="3" type="ORF">ACFPM4_12895</name>
</gene>
<dbReference type="InterPro" id="IPR019282">
    <property type="entry name" value="Glycoamylase-like_cons_dom"/>
</dbReference>
<dbReference type="InterPro" id="IPR056284">
    <property type="entry name" value="AIR9-like_A9"/>
</dbReference>
<evidence type="ECO:0000313" key="4">
    <source>
        <dbReference type="Proteomes" id="UP001596147"/>
    </source>
</evidence>
<protein>
    <submittedName>
        <fullName evidence="3">Glucoamylase family protein</fullName>
    </submittedName>
</protein>